<dbReference type="EMBL" id="LXQA011170816">
    <property type="protein sequence ID" value="MCI87625.1"/>
    <property type="molecule type" value="Genomic_DNA"/>
</dbReference>
<accession>A0A392VLE5</accession>
<evidence type="ECO:0000313" key="1">
    <source>
        <dbReference type="EMBL" id="MCI87625.1"/>
    </source>
</evidence>
<proteinExistence type="predicted"/>
<evidence type="ECO:0000313" key="2">
    <source>
        <dbReference type="Proteomes" id="UP000265520"/>
    </source>
</evidence>
<name>A0A392VLE5_9FABA</name>
<protein>
    <submittedName>
        <fullName evidence="1">Uncharacterized protein</fullName>
    </submittedName>
</protein>
<sequence>AISQAMWDFFISLITGSNEAPNGWSARGGK</sequence>
<feature type="non-terminal residue" evidence="1">
    <location>
        <position position="1"/>
    </location>
</feature>
<comment type="caution">
    <text evidence="1">The sequence shown here is derived from an EMBL/GenBank/DDBJ whole genome shotgun (WGS) entry which is preliminary data.</text>
</comment>
<reference evidence="1 2" key="1">
    <citation type="journal article" date="2018" name="Front. Plant Sci.">
        <title>Red Clover (Trifolium pratense) and Zigzag Clover (T. medium) - A Picture of Genomic Similarities and Differences.</title>
        <authorList>
            <person name="Dluhosova J."/>
            <person name="Istvanek J."/>
            <person name="Nedelnik J."/>
            <person name="Repkova J."/>
        </authorList>
    </citation>
    <scope>NUCLEOTIDE SEQUENCE [LARGE SCALE GENOMIC DNA]</scope>
    <source>
        <strain evidence="2">cv. 10/8</strain>
        <tissue evidence="1">Leaf</tissue>
    </source>
</reference>
<keyword evidence="2" id="KW-1185">Reference proteome</keyword>
<dbReference type="Proteomes" id="UP000265520">
    <property type="component" value="Unassembled WGS sequence"/>
</dbReference>
<organism evidence="1 2">
    <name type="scientific">Trifolium medium</name>
    <dbReference type="NCBI Taxonomy" id="97028"/>
    <lineage>
        <taxon>Eukaryota</taxon>
        <taxon>Viridiplantae</taxon>
        <taxon>Streptophyta</taxon>
        <taxon>Embryophyta</taxon>
        <taxon>Tracheophyta</taxon>
        <taxon>Spermatophyta</taxon>
        <taxon>Magnoliopsida</taxon>
        <taxon>eudicotyledons</taxon>
        <taxon>Gunneridae</taxon>
        <taxon>Pentapetalae</taxon>
        <taxon>rosids</taxon>
        <taxon>fabids</taxon>
        <taxon>Fabales</taxon>
        <taxon>Fabaceae</taxon>
        <taxon>Papilionoideae</taxon>
        <taxon>50 kb inversion clade</taxon>
        <taxon>NPAAA clade</taxon>
        <taxon>Hologalegina</taxon>
        <taxon>IRL clade</taxon>
        <taxon>Trifolieae</taxon>
        <taxon>Trifolium</taxon>
    </lineage>
</organism>
<dbReference type="AlphaFoldDB" id="A0A392VLE5"/>